<organism evidence="1">
    <name type="scientific">hydrothermal vent metagenome</name>
    <dbReference type="NCBI Taxonomy" id="652676"/>
    <lineage>
        <taxon>unclassified sequences</taxon>
        <taxon>metagenomes</taxon>
        <taxon>ecological metagenomes</taxon>
    </lineage>
</organism>
<proteinExistence type="predicted"/>
<protein>
    <recommendedName>
        <fullName evidence="2">Lipoprotein</fullName>
    </recommendedName>
</protein>
<evidence type="ECO:0008006" key="2">
    <source>
        <dbReference type="Google" id="ProtNLM"/>
    </source>
</evidence>
<reference evidence="1" key="1">
    <citation type="submission" date="2018-06" db="EMBL/GenBank/DDBJ databases">
        <authorList>
            <person name="Zhirakovskaya E."/>
        </authorList>
    </citation>
    <scope>NUCLEOTIDE SEQUENCE</scope>
</reference>
<gene>
    <name evidence="1" type="ORF">MNBD_GAMMA04-684</name>
</gene>
<dbReference type="AlphaFoldDB" id="A0A3B0VXM5"/>
<dbReference type="PROSITE" id="PS51257">
    <property type="entry name" value="PROKAR_LIPOPROTEIN"/>
    <property type="match status" value="1"/>
</dbReference>
<name>A0A3B0VXM5_9ZZZZ</name>
<evidence type="ECO:0000313" key="1">
    <source>
        <dbReference type="EMBL" id="VAW45090.1"/>
    </source>
</evidence>
<dbReference type="EMBL" id="UOFB01000071">
    <property type="protein sequence ID" value="VAW45090.1"/>
    <property type="molecule type" value="Genomic_DNA"/>
</dbReference>
<sequence>MKHFFILLMSIITLSACSTMQEVQIIQTGANSYEMTKTDNNYPGAGILQKEITREAMGLCRSLKKRLHTISIHETKPPFAGSKVPLAEIKFECLDRKH</sequence>
<accession>A0A3B0VXM5</accession>